<comment type="caution">
    <text evidence="2">The sequence shown here is derived from an EMBL/GenBank/DDBJ whole genome shotgun (WGS) entry which is preliminary data.</text>
</comment>
<keyword evidence="3" id="KW-1185">Reference proteome</keyword>
<feature type="chain" id="PRO_5046622173" evidence="1">
    <location>
        <begin position="22"/>
        <end position="145"/>
    </location>
</feature>
<accession>A0ABS5Y4H3</accession>
<evidence type="ECO:0000313" key="3">
    <source>
        <dbReference type="Proteomes" id="UP001196661"/>
    </source>
</evidence>
<gene>
    <name evidence="2" type="ORF">IXB28_11015</name>
</gene>
<dbReference type="RefSeq" id="WP_215618626.1">
    <property type="nucleotide sequence ID" value="NZ_JADOER010000009.1"/>
</dbReference>
<sequence>MKYQIVLGVVTLLLGAYPGQAQTEPAQLTVDIRGFKAPQGQVCLNLFDSSTGFPSDRNQALQSLCQAATETAVIFEDLAPGSYAVSVFHDANEDNELNRNFVGMPTEGFGFSRNPTVRVGPPKFGDAVVLVAGTETHIEIELSYF</sequence>
<feature type="signal peptide" evidence="1">
    <location>
        <begin position="1"/>
        <end position="21"/>
    </location>
</feature>
<keyword evidence="1" id="KW-0732">Signal</keyword>
<name>A0ABS5Y4H3_9CYAN</name>
<dbReference type="EMBL" id="JADOER010000009">
    <property type="protein sequence ID" value="MBT9312739.1"/>
    <property type="molecule type" value="Genomic_DNA"/>
</dbReference>
<evidence type="ECO:0000313" key="2">
    <source>
        <dbReference type="EMBL" id="MBT9312739.1"/>
    </source>
</evidence>
<evidence type="ECO:0000256" key="1">
    <source>
        <dbReference type="SAM" id="SignalP"/>
    </source>
</evidence>
<protein>
    <submittedName>
        <fullName evidence="2">DUF2141 domain-containing protein</fullName>
    </submittedName>
</protein>
<dbReference type="Proteomes" id="UP001196661">
    <property type="component" value="Unassembled WGS sequence"/>
</dbReference>
<dbReference type="Pfam" id="PF09912">
    <property type="entry name" value="DUF2141"/>
    <property type="match status" value="1"/>
</dbReference>
<proteinExistence type="predicted"/>
<organism evidence="2 3">
    <name type="scientific">Leptothoe kymatousa TAU-MAC 1615</name>
    <dbReference type="NCBI Taxonomy" id="2364775"/>
    <lineage>
        <taxon>Bacteria</taxon>
        <taxon>Bacillati</taxon>
        <taxon>Cyanobacteriota</taxon>
        <taxon>Cyanophyceae</taxon>
        <taxon>Nodosilineales</taxon>
        <taxon>Cymatolegaceae</taxon>
        <taxon>Leptothoe</taxon>
        <taxon>Leptothoe kymatousa</taxon>
    </lineage>
</organism>
<dbReference type="InterPro" id="IPR018673">
    <property type="entry name" value="DUF2141"/>
</dbReference>
<reference evidence="2 3" key="1">
    <citation type="journal article" date="2021" name="Mar. Drugs">
        <title>Genome Reduction and Secondary Metabolism of the Marine Sponge-Associated Cyanobacterium Leptothoe.</title>
        <authorList>
            <person name="Konstantinou D."/>
            <person name="Popin R.V."/>
            <person name="Fewer D.P."/>
            <person name="Sivonen K."/>
            <person name="Gkelis S."/>
        </authorList>
    </citation>
    <scope>NUCLEOTIDE SEQUENCE [LARGE SCALE GENOMIC DNA]</scope>
    <source>
        <strain evidence="2 3">TAU-MAC 1615</strain>
    </source>
</reference>